<organism evidence="1 2">
    <name type="scientific">Dyella telluris</name>
    <dbReference type="NCBI Taxonomy" id="2763498"/>
    <lineage>
        <taxon>Bacteria</taxon>
        <taxon>Pseudomonadati</taxon>
        <taxon>Pseudomonadota</taxon>
        <taxon>Gammaproteobacteria</taxon>
        <taxon>Lysobacterales</taxon>
        <taxon>Rhodanobacteraceae</taxon>
        <taxon>Dyella</taxon>
    </lineage>
</organism>
<gene>
    <name evidence="1" type="ORF">H8F01_20890</name>
</gene>
<accession>A0A7G8Q3V0</accession>
<dbReference type="Proteomes" id="UP000515873">
    <property type="component" value="Chromosome"/>
</dbReference>
<evidence type="ECO:0000313" key="1">
    <source>
        <dbReference type="EMBL" id="QNK01458.1"/>
    </source>
</evidence>
<dbReference type="AlphaFoldDB" id="A0A7G8Q3V0"/>
<evidence type="ECO:0000313" key="2">
    <source>
        <dbReference type="Proteomes" id="UP000515873"/>
    </source>
</evidence>
<reference evidence="1 2" key="1">
    <citation type="submission" date="2020-08" db="EMBL/GenBank/DDBJ databases">
        <title>Dyella sp. G9 isolated from forest soil.</title>
        <authorList>
            <person name="Fu J."/>
            <person name="Qiu L."/>
        </authorList>
    </citation>
    <scope>NUCLEOTIDE SEQUENCE [LARGE SCALE GENOMIC DNA]</scope>
    <source>
        <strain evidence="1 2">G9</strain>
    </source>
</reference>
<sequence length="214" mass="22960">MSHPQLQSHRAALGLRACKGGAVAVGLMDEAGEPRIAFSTFLETRAEGDRLSLEPYGVASELIRESNGRAMQEAADAVATGRHRQEQQATRGLRMLLARLESAGAATVVGALLVNRAGWITDLLSYSLAWAEHVPVAEALAVRDAIRHAFSECGIGLVELDEKSLPDLAGKSLGLSSTEQLARLRIMGVVAGRPWRKEQKLACLSAWLALQTRA</sequence>
<keyword evidence="2" id="KW-1185">Reference proteome</keyword>
<name>A0A7G8Q3V0_9GAMM</name>
<protein>
    <submittedName>
        <fullName evidence="1">Uncharacterized protein</fullName>
    </submittedName>
</protein>
<dbReference type="KEGG" id="dtl:H8F01_20890"/>
<dbReference type="RefSeq" id="WP_187056920.1">
    <property type="nucleotide sequence ID" value="NZ_CP060412.1"/>
</dbReference>
<proteinExistence type="predicted"/>
<dbReference type="EMBL" id="CP060412">
    <property type="protein sequence ID" value="QNK01458.1"/>
    <property type="molecule type" value="Genomic_DNA"/>
</dbReference>